<dbReference type="GO" id="GO:0016787">
    <property type="term" value="F:hydrolase activity"/>
    <property type="evidence" value="ECO:0007669"/>
    <property type="project" value="InterPro"/>
</dbReference>
<organism evidence="2">
    <name type="scientific">Pinguiococcus pyrenoidosus</name>
    <dbReference type="NCBI Taxonomy" id="172671"/>
    <lineage>
        <taxon>Eukaryota</taxon>
        <taxon>Sar</taxon>
        <taxon>Stramenopiles</taxon>
        <taxon>Ochrophyta</taxon>
        <taxon>Pinguiophyceae</taxon>
        <taxon>Pinguiochrysidales</taxon>
        <taxon>Pinguiochrysidaceae</taxon>
        <taxon>Pinguiococcus</taxon>
    </lineage>
</organism>
<reference evidence="2" key="1">
    <citation type="submission" date="2021-01" db="EMBL/GenBank/DDBJ databases">
        <authorList>
            <person name="Corre E."/>
            <person name="Pelletier E."/>
            <person name="Niang G."/>
            <person name="Scheremetjew M."/>
            <person name="Finn R."/>
            <person name="Kale V."/>
            <person name="Holt S."/>
            <person name="Cochrane G."/>
            <person name="Meng A."/>
            <person name="Brown T."/>
            <person name="Cohen L."/>
        </authorList>
    </citation>
    <scope>NUCLEOTIDE SEQUENCE</scope>
    <source>
        <strain evidence="2">CCMP2078</strain>
    </source>
</reference>
<keyword evidence="1" id="KW-0732">Signal</keyword>
<dbReference type="AlphaFoldDB" id="A0A7R9UFC0"/>
<protein>
    <recommendedName>
        <fullName evidence="3">Pectin acetylesterase</fullName>
    </recommendedName>
</protein>
<sequence>MILALVLLAASVQASGKEELFTHAAAQRLFEQIGLGFAPSARSSPVVQDDNPFTLEMIPQDLSKSLHSQCLDGSGYGYYVRRALSPSAQDKWVLYLQGGGLCVTQVDCEARLKGDQGSSTWWQPMMGDKDNVVSRDERNPYHDWNHVYLKYCSGDTWTGTNEKRPGAFSLYFSGFNNILATVAALRRHHNFDAASDLVFAGSSAGAIGVNNNCDFMAALLEGVNVRCVSVSGLFFPRGTNALWLDRIGVGNLTAEIGSFYVTTLFNSHLDESCLLHAREHGDPGFLCWNAAYLVPHIGTKIFFAQNMWDSIQIRQILCRKDIHYARCPEQFLYDFKRNTIETIDLVAQGRDDVGYWIPSCFAHEQNMCVLTETIVNDYGLGEALREWEDESTPAPRLIDSCVSSLPGVEPCNPSCHGCGPETPGR</sequence>
<accession>A0A7R9UFC0</accession>
<gene>
    <name evidence="2" type="ORF">PPYR1160_LOCUS14136</name>
</gene>
<name>A0A7R9UFC0_9STRA</name>
<evidence type="ECO:0000313" key="2">
    <source>
        <dbReference type="EMBL" id="CAD8264633.1"/>
    </source>
</evidence>
<dbReference type="Pfam" id="PF03283">
    <property type="entry name" value="PAE"/>
    <property type="match status" value="1"/>
</dbReference>
<dbReference type="EMBL" id="HBEA01018596">
    <property type="protein sequence ID" value="CAD8264633.1"/>
    <property type="molecule type" value="Transcribed_RNA"/>
</dbReference>
<dbReference type="PANTHER" id="PTHR21562">
    <property type="entry name" value="NOTUM-RELATED"/>
    <property type="match status" value="1"/>
</dbReference>
<feature type="signal peptide" evidence="1">
    <location>
        <begin position="1"/>
        <end position="16"/>
    </location>
</feature>
<proteinExistence type="predicted"/>
<evidence type="ECO:0008006" key="3">
    <source>
        <dbReference type="Google" id="ProtNLM"/>
    </source>
</evidence>
<evidence type="ECO:0000256" key="1">
    <source>
        <dbReference type="SAM" id="SignalP"/>
    </source>
</evidence>
<dbReference type="InterPro" id="IPR004963">
    <property type="entry name" value="PAE/NOTUM"/>
</dbReference>
<feature type="chain" id="PRO_5030959675" description="Pectin acetylesterase" evidence="1">
    <location>
        <begin position="17"/>
        <end position="425"/>
    </location>
</feature>